<name>A0A2J6WMF0_9CHLR</name>
<dbReference type="Pfam" id="PF00218">
    <property type="entry name" value="IGPS"/>
    <property type="match status" value="1"/>
</dbReference>
<dbReference type="Proteomes" id="UP000243376">
    <property type="component" value="Unassembled WGS sequence"/>
</dbReference>
<evidence type="ECO:0000256" key="1">
    <source>
        <dbReference type="ARBA" id="ARBA00001633"/>
    </source>
</evidence>
<evidence type="ECO:0000256" key="4">
    <source>
        <dbReference type="ARBA" id="ARBA00022605"/>
    </source>
</evidence>
<dbReference type="AlphaFoldDB" id="A0A2J6WMF0"/>
<dbReference type="CDD" id="cd00331">
    <property type="entry name" value="IGPS"/>
    <property type="match status" value="1"/>
</dbReference>
<sequence>MIQYQKAEIFYPTNAMPEPSILEQIVAHKQLEVRRQQAKIPLVELREKVHRAPPVRDFAAALRRTPSTALIAEVKKASPSRGVLLTDFDHLSLARTYVANGAAAISVLTDRRFFQGSLLYLAGIRKLPEVQKVGTPLLRKDFIIDPYQVYEARAYGADALLLIVAALDDALLRDLFVLTYELGMHALIEVHTIAELERALSLQPPIIGVNNRDLHRFVTDRTTTKMIADALPPPPHRPLLVSESGIFTPEHVAEVRSYGADAILVGEALVTAGDIGAQVRALATSST</sequence>
<dbReference type="GO" id="GO:0004640">
    <property type="term" value="F:phosphoribosylanthranilate isomerase activity"/>
    <property type="evidence" value="ECO:0007669"/>
    <property type="project" value="TreeGrafter"/>
</dbReference>
<proteinExistence type="inferred from homology"/>
<dbReference type="PANTHER" id="PTHR22854:SF2">
    <property type="entry name" value="INDOLE-3-GLYCEROL-PHOSPHATE SYNTHASE"/>
    <property type="match status" value="1"/>
</dbReference>
<dbReference type="GO" id="GO:0000162">
    <property type="term" value="P:L-tryptophan biosynthetic process"/>
    <property type="evidence" value="ECO:0007669"/>
    <property type="project" value="UniProtKB-UniRule"/>
</dbReference>
<evidence type="ECO:0000256" key="9">
    <source>
        <dbReference type="HAMAP-Rule" id="MF_00134"/>
    </source>
</evidence>
<accession>A0A2J6WMF0</accession>
<keyword evidence="4 9" id="KW-0028">Amino-acid biosynthesis</keyword>
<dbReference type="HAMAP" id="MF_00134_B">
    <property type="entry name" value="IGPS_B"/>
    <property type="match status" value="1"/>
</dbReference>
<reference evidence="11 12" key="1">
    <citation type="submission" date="2018-01" db="EMBL/GenBank/DDBJ databases">
        <title>Metagenomic assembled genomes from two thermal pools in the Uzon Caldera, Kamchatka, Russia.</title>
        <authorList>
            <person name="Wilkins L."/>
            <person name="Ettinger C."/>
        </authorList>
    </citation>
    <scope>NUCLEOTIDE SEQUENCE [LARGE SCALE GENOMIC DNA]</scope>
    <source>
        <strain evidence="11">ZAV-02</strain>
    </source>
</reference>
<dbReference type="NCBIfam" id="NF001377">
    <property type="entry name" value="PRK00278.2-4"/>
    <property type="match status" value="1"/>
</dbReference>
<keyword evidence="7 9" id="KW-0057">Aromatic amino acid biosynthesis</keyword>
<dbReference type="EC" id="4.1.1.48" evidence="9"/>
<keyword evidence="6 9" id="KW-0822">Tryptophan biosynthesis</keyword>
<protein>
    <recommendedName>
        <fullName evidence="9">Indole-3-glycerol phosphate synthase</fullName>
        <shortName evidence="9">IGPS</shortName>
        <ecNumber evidence="9">4.1.1.48</ecNumber>
    </recommendedName>
</protein>
<evidence type="ECO:0000256" key="2">
    <source>
        <dbReference type="ARBA" id="ARBA00004696"/>
    </source>
</evidence>
<comment type="similarity">
    <text evidence="3 9">Belongs to the TrpC family.</text>
</comment>
<feature type="domain" description="Indole-3-glycerol phosphate synthase" evidence="10">
    <location>
        <begin position="22"/>
        <end position="282"/>
    </location>
</feature>
<dbReference type="Gene3D" id="3.20.20.70">
    <property type="entry name" value="Aldolase class I"/>
    <property type="match status" value="1"/>
</dbReference>
<dbReference type="InterPro" id="IPR011060">
    <property type="entry name" value="RibuloseP-bd_barrel"/>
</dbReference>
<dbReference type="FunFam" id="3.20.20.70:FF:000024">
    <property type="entry name" value="Indole-3-glycerol phosphate synthase"/>
    <property type="match status" value="1"/>
</dbReference>
<evidence type="ECO:0000256" key="8">
    <source>
        <dbReference type="ARBA" id="ARBA00023239"/>
    </source>
</evidence>
<comment type="pathway">
    <text evidence="2 9">Amino-acid biosynthesis; L-tryptophan biosynthesis; L-tryptophan from chorismate: step 4/5.</text>
</comment>
<evidence type="ECO:0000256" key="5">
    <source>
        <dbReference type="ARBA" id="ARBA00022793"/>
    </source>
</evidence>
<evidence type="ECO:0000256" key="7">
    <source>
        <dbReference type="ARBA" id="ARBA00023141"/>
    </source>
</evidence>
<dbReference type="SUPFAM" id="SSF51366">
    <property type="entry name" value="Ribulose-phoshate binding barrel"/>
    <property type="match status" value="1"/>
</dbReference>
<dbReference type="InterPro" id="IPR013785">
    <property type="entry name" value="Aldolase_TIM"/>
</dbReference>
<dbReference type="EMBL" id="PNIQ01001166">
    <property type="protein sequence ID" value="PMP71540.1"/>
    <property type="molecule type" value="Genomic_DNA"/>
</dbReference>
<dbReference type="InterPro" id="IPR001468">
    <property type="entry name" value="Indole-3-GlycerolPSynthase_CS"/>
</dbReference>
<dbReference type="GO" id="GO:0004425">
    <property type="term" value="F:indole-3-glycerol-phosphate synthase activity"/>
    <property type="evidence" value="ECO:0007669"/>
    <property type="project" value="UniProtKB-UniRule"/>
</dbReference>
<comment type="caution">
    <text evidence="11">The sequence shown here is derived from an EMBL/GenBank/DDBJ whole genome shotgun (WGS) entry which is preliminary data.</text>
</comment>
<gene>
    <name evidence="9" type="primary">trpC</name>
    <name evidence="11" type="ORF">C0184_17375</name>
</gene>
<comment type="catalytic activity">
    <reaction evidence="1 9">
        <text>1-(2-carboxyphenylamino)-1-deoxy-D-ribulose 5-phosphate + H(+) = (1S,2R)-1-C-(indol-3-yl)glycerol 3-phosphate + CO2 + H2O</text>
        <dbReference type="Rhea" id="RHEA:23476"/>
        <dbReference type="ChEBI" id="CHEBI:15377"/>
        <dbReference type="ChEBI" id="CHEBI:15378"/>
        <dbReference type="ChEBI" id="CHEBI:16526"/>
        <dbReference type="ChEBI" id="CHEBI:58613"/>
        <dbReference type="ChEBI" id="CHEBI:58866"/>
        <dbReference type="EC" id="4.1.1.48"/>
    </reaction>
</comment>
<dbReference type="PANTHER" id="PTHR22854">
    <property type="entry name" value="TRYPTOPHAN BIOSYNTHESIS PROTEIN"/>
    <property type="match status" value="1"/>
</dbReference>
<evidence type="ECO:0000313" key="11">
    <source>
        <dbReference type="EMBL" id="PMP71540.1"/>
    </source>
</evidence>
<dbReference type="InterPro" id="IPR045186">
    <property type="entry name" value="Indole-3-glycerol_P_synth"/>
</dbReference>
<keyword evidence="5 9" id="KW-0210">Decarboxylase</keyword>
<dbReference type="UniPathway" id="UPA00035">
    <property type="reaction ID" value="UER00043"/>
</dbReference>
<keyword evidence="8 9" id="KW-0456">Lyase</keyword>
<dbReference type="InterPro" id="IPR013798">
    <property type="entry name" value="Indole-3-glycerol_P_synth_dom"/>
</dbReference>
<evidence type="ECO:0000313" key="12">
    <source>
        <dbReference type="Proteomes" id="UP000243376"/>
    </source>
</evidence>
<dbReference type="PROSITE" id="PS00614">
    <property type="entry name" value="IGPS"/>
    <property type="match status" value="1"/>
</dbReference>
<evidence type="ECO:0000259" key="10">
    <source>
        <dbReference type="Pfam" id="PF00218"/>
    </source>
</evidence>
<evidence type="ECO:0000256" key="3">
    <source>
        <dbReference type="ARBA" id="ARBA00008737"/>
    </source>
</evidence>
<organism evidence="11 12">
    <name type="scientific">Chloroflexus aggregans</name>
    <dbReference type="NCBI Taxonomy" id="152260"/>
    <lineage>
        <taxon>Bacteria</taxon>
        <taxon>Bacillati</taxon>
        <taxon>Chloroflexota</taxon>
        <taxon>Chloroflexia</taxon>
        <taxon>Chloroflexales</taxon>
        <taxon>Chloroflexineae</taxon>
        <taxon>Chloroflexaceae</taxon>
        <taxon>Chloroflexus</taxon>
    </lineage>
</organism>
<evidence type="ECO:0000256" key="6">
    <source>
        <dbReference type="ARBA" id="ARBA00022822"/>
    </source>
</evidence>